<dbReference type="InterPro" id="IPR003660">
    <property type="entry name" value="HAMP_dom"/>
</dbReference>
<evidence type="ECO:0000256" key="5">
    <source>
        <dbReference type="SAM" id="Phobius"/>
    </source>
</evidence>
<dbReference type="SUPFAM" id="SSF50956">
    <property type="entry name" value="Thermostable phytase (3-phytase)"/>
    <property type="match status" value="1"/>
</dbReference>
<dbReference type="InterPro" id="IPR029787">
    <property type="entry name" value="Nucleotide_cyclase"/>
</dbReference>
<dbReference type="SMART" id="SM00304">
    <property type="entry name" value="HAMP"/>
    <property type="match status" value="1"/>
</dbReference>
<feature type="transmembrane region" description="Helical" evidence="5">
    <location>
        <begin position="337"/>
        <end position="361"/>
    </location>
</feature>
<comment type="subcellular location">
    <subcellularLocation>
        <location evidence="1">Cell membrane</location>
    </subcellularLocation>
</comment>
<evidence type="ECO:0000256" key="4">
    <source>
        <dbReference type="ARBA" id="ARBA00023136"/>
    </source>
</evidence>
<evidence type="ECO:0000313" key="9">
    <source>
        <dbReference type="EMBL" id="TLS53961.1"/>
    </source>
</evidence>
<comment type="similarity">
    <text evidence="2">Belongs to the adenylyl cyclase class-3 family.</text>
</comment>
<dbReference type="Gene3D" id="2.120.10.30">
    <property type="entry name" value="TolB, C-terminal domain"/>
    <property type="match status" value="1"/>
</dbReference>
<organism evidence="9 10">
    <name type="scientific">Paenibacillus antri</name>
    <dbReference type="NCBI Taxonomy" id="2582848"/>
    <lineage>
        <taxon>Bacteria</taxon>
        <taxon>Bacillati</taxon>
        <taxon>Bacillota</taxon>
        <taxon>Bacilli</taxon>
        <taxon>Bacillales</taxon>
        <taxon>Paenibacillaceae</taxon>
        <taxon>Paenibacillus</taxon>
    </lineage>
</organism>
<dbReference type="InterPro" id="IPR001054">
    <property type="entry name" value="A/G_cyclase"/>
</dbReference>
<dbReference type="SUPFAM" id="SSF55073">
    <property type="entry name" value="Nucleotide cyclase"/>
    <property type="match status" value="1"/>
</dbReference>
<evidence type="ECO:0000256" key="1">
    <source>
        <dbReference type="ARBA" id="ARBA00004236"/>
    </source>
</evidence>
<dbReference type="GO" id="GO:0005886">
    <property type="term" value="C:plasma membrane"/>
    <property type="evidence" value="ECO:0007669"/>
    <property type="project" value="UniProtKB-SubCell"/>
</dbReference>
<gene>
    <name evidence="9" type="ORF">FE782_01015</name>
</gene>
<dbReference type="Pfam" id="PF00211">
    <property type="entry name" value="Guanylate_cyc"/>
    <property type="match status" value="1"/>
</dbReference>
<evidence type="ECO:0000259" key="7">
    <source>
        <dbReference type="PROSITE" id="PS50125"/>
    </source>
</evidence>
<dbReference type="RefSeq" id="WP_138191600.1">
    <property type="nucleotide sequence ID" value="NZ_VCIW01000001.1"/>
</dbReference>
<dbReference type="SUPFAM" id="SSF158472">
    <property type="entry name" value="HAMP domain-like"/>
    <property type="match status" value="1"/>
</dbReference>
<dbReference type="InterPro" id="IPR050697">
    <property type="entry name" value="Adenylyl/Guanylyl_Cyclase_3/4"/>
</dbReference>
<feature type="domain" description="HAMP" evidence="8">
    <location>
        <begin position="571"/>
        <end position="623"/>
    </location>
</feature>
<dbReference type="InterPro" id="IPR011042">
    <property type="entry name" value="6-blade_b-propeller_TolB-like"/>
</dbReference>
<feature type="chain" id="PRO_5038532431" evidence="6">
    <location>
        <begin position="18"/>
        <end position="914"/>
    </location>
</feature>
<comment type="caution">
    <text evidence="9">The sequence shown here is derived from an EMBL/GenBank/DDBJ whole genome shotgun (WGS) entry which is preliminary data.</text>
</comment>
<dbReference type="PANTHER" id="PTHR43081">
    <property type="entry name" value="ADENYLATE CYCLASE, TERMINAL-DIFFERENTIATION SPECIFIC-RELATED"/>
    <property type="match status" value="1"/>
</dbReference>
<sequence>MKTKFFLLLCLTALLFAGLGTQRDYWSAAPYRTEAAYSNISRVATDAQGSLYTIADSKRSLIKVNPDGELVYSVSSNADALPGTIQLFDGIATDEQGNAYVLLAVLDSYGLKVSGERILKVSPDGETQQVLYEAAYAASENLLRVGKIQGLSVKEGAVHFFRKEVDTIVLFRLAAGGGAPEELRTFALPANRYVSELAGSDPNSFYFTSKRGRLYAVDATESPTMLYPGEGTVQLNFPVQVFTNDGRHVYFIDYHEAAVQRLDAGQPHYPIQSLLRYTQLTEQFGDVEWSDFTNLYVGNGKITVATTDQIIEVDPTGRVTHWTSTYRYPTATIWMRYAYWALILAAAASSFATIRHLYVHLMKRRISLLVKQLGVIVPIILAAMVGLSYSVYDSFTNEMKEEMRGQLMLLAGNGKHLVDGERLERLNSPLDFMSDDYQAIKLRMNDLLSQAGENRDGLYSTVYRYIDGNLYIIMDDDDSVTMFRPFLTSEENLLVLEKGQIVSGEWEDATGEWMYALGPLYNASGDIIGIYETGKDMNGVRQSHLKILSDVLGMIALIGGVILIVITVMTVYLISSIRRLRRSVNLIASGEWDTEVDIRTRDEVAELGERFNMMASSIRRYIREVTGLSESYFRFVPQQFLNVLGKGNMTQVRLGDQVHRTMTVLVCNMRDFSEFSSTLTPEDNFRFINSFLKVFGPVVRQHGGFTSRYLGPGMLALFPNDPGDALKAAVKMRETLATYNGFRDNSGYRAIEIGISIHIGDVMIGIIGEEQRMEGSVVSDQVRLAGELEKASGKLGAPILLTEEALAACKRTVRLDYRKLGAVQLYGESRTIELYDVYEGDPEPIRRLKRETQRQFEDAVMLYQSGRFYDAREAFVGVVKKNRDDLAAKLYFFACDHYYQHGVTQDWNGALKIE</sequence>
<feature type="transmembrane region" description="Helical" evidence="5">
    <location>
        <begin position="551"/>
        <end position="574"/>
    </location>
</feature>
<keyword evidence="10" id="KW-1185">Reference proteome</keyword>
<evidence type="ECO:0000256" key="3">
    <source>
        <dbReference type="ARBA" id="ARBA00022475"/>
    </source>
</evidence>
<dbReference type="AlphaFoldDB" id="A0A5R9GDW3"/>
<feature type="transmembrane region" description="Helical" evidence="5">
    <location>
        <begin position="373"/>
        <end position="392"/>
    </location>
</feature>
<dbReference type="GO" id="GO:0004016">
    <property type="term" value="F:adenylate cyclase activity"/>
    <property type="evidence" value="ECO:0007669"/>
    <property type="project" value="UniProtKB-ARBA"/>
</dbReference>
<feature type="signal peptide" evidence="6">
    <location>
        <begin position="1"/>
        <end position="17"/>
    </location>
</feature>
<keyword evidence="5" id="KW-1133">Transmembrane helix</keyword>
<dbReference type="Gene3D" id="3.30.70.1230">
    <property type="entry name" value="Nucleotide cyclase"/>
    <property type="match status" value="1"/>
</dbReference>
<keyword evidence="4 5" id="KW-0472">Membrane</keyword>
<dbReference type="PROSITE" id="PS50885">
    <property type="entry name" value="HAMP"/>
    <property type="match status" value="1"/>
</dbReference>
<dbReference type="CDD" id="cd07302">
    <property type="entry name" value="CHD"/>
    <property type="match status" value="1"/>
</dbReference>
<dbReference type="GO" id="GO:0035556">
    <property type="term" value="P:intracellular signal transduction"/>
    <property type="evidence" value="ECO:0007669"/>
    <property type="project" value="InterPro"/>
</dbReference>
<dbReference type="CDD" id="cd06225">
    <property type="entry name" value="HAMP"/>
    <property type="match status" value="1"/>
</dbReference>
<reference evidence="9 10" key="1">
    <citation type="submission" date="2019-05" db="EMBL/GenBank/DDBJ databases">
        <authorList>
            <person name="Narsing Rao M.P."/>
            <person name="Li W.J."/>
        </authorList>
    </citation>
    <scope>NUCLEOTIDE SEQUENCE [LARGE SCALE GENOMIC DNA]</scope>
    <source>
        <strain evidence="9 10">SYSU_K30003</strain>
    </source>
</reference>
<keyword evidence="6" id="KW-0732">Signal</keyword>
<keyword evidence="3" id="KW-1003">Cell membrane</keyword>
<evidence type="ECO:0000313" key="10">
    <source>
        <dbReference type="Proteomes" id="UP000309676"/>
    </source>
</evidence>
<dbReference type="EMBL" id="VCIW01000001">
    <property type="protein sequence ID" value="TLS53961.1"/>
    <property type="molecule type" value="Genomic_DNA"/>
</dbReference>
<dbReference type="PROSITE" id="PS50125">
    <property type="entry name" value="GUANYLATE_CYCLASE_2"/>
    <property type="match status" value="1"/>
</dbReference>
<accession>A0A5R9GDW3</accession>
<dbReference type="Pfam" id="PF00672">
    <property type="entry name" value="HAMP"/>
    <property type="match status" value="1"/>
</dbReference>
<dbReference type="PANTHER" id="PTHR43081:SF1">
    <property type="entry name" value="ADENYLATE CYCLASE, TERMINAL-DIFFERENTIATION SPECIFIC"/>
    <property type="match status" value="1"/>
</dbReference>
<proteinExistence type="inferred from homology"/>
<evidence type="ECO:0000256" key="6">
    <source>
        <dbReference type="SAM" id="SignalP"/>
    </source>
</evidence>
<protein>
    <submittedName>
        <fullName evidence="9">HAMP domain-containing protein</fullName>
    </submittedName>
</protein>
<keyword evidence="5" id="KW-0812">Transmembrane</keyword>
<dbReference type="Proteomes" id="UP000309676">
    <property type="component" value="Unassembled WGS sequence"/>
</dbReference>
<dbReference type="OrthoDB" id="337251at2"/>
<dbReference type="GO" id="GO:0006171">
    <property type="term" value="P:cAMP biosynthetic process"/>
    <property type="evidence" value="ECO:0007669"/>
    <property type="project" value="TreeGrafter"/>
</dbReference>
<feature type="domain" description="Guanylate cyclase" evidence="7">
    <location>
        <begin position="663"/>
        <end position="789"/>
    </location>
</feature>
<evidence type="ECO:0000256" key="2">
    <source>
        <dbReference type="ARBA" id="ARBA00005381"/>
    </source>
</evidence>
<evidence type="ECO:0000259" key="8">
    <source>
        <dbReference type="PROSITE" id="PS50885"/>
    </source>
</evidence>
<name>A0A5R9GDW3_9BACL</name>
<dbReference type="Gene3D" id="6.10.340.10">
    <property type="match status" value="1"/>
</dbReference>